<feature type="transmembrane region" description="Helical" evidence="2">
    <location>
        <begin position="381"/>
        <end position="400"/>
    </location>
</feature>
<keyword evidence="5" id="KW-1185">Reference proteome</keyword>
<evidence type="ECO:0000259" key="3">
    <source>
        <dbReference type="Pfam" id="PF01882"/>
    </source>
</evidence>
<dbReference type="InterPro" id="IPR002881">
    <property type="entry name" value="DUF58"/>
</dbReference>
<proteinExistence type="predicted"/>
<gene>
    <name evidence="4" type="ORF">AB0C36_00100</name>
</gene>
<feature type="region of interest" description="Disordered" evidence="1">
    <location>
        <begin position="1"/>
        <end position="23"/>
    </location>
</feature>
<evidence type="ECO:0000313" key="5">
    <source>
        <dbReference type="Proteomes" id="UP001551482"/>
    </source>
</evidence>
<evidence type="ECO:0000313" key="4">
    <source>
        <dbReference type="EMBL" id="MEU8131890.1"/>
    </source>
</evidence>
<dbReference type="Pfam" id="PF01882">
    <property type="entry name" value="DUF58"/>
    <property type="match status" value="1"/>
</dbReference>
<dbReference type="RefSeq" id="WP_358346834.1">
    <property type="nucleotide sequence ID" value="NZ_JBEZFP010000001.1"/>
</dbReference>
<comment type="caution">
    <text evidence="4">The sequence shown here is derived from an EMBL/GenBank/DDBJ whole genome shotgun (WGS) entry which is preliminary data.</text>
</comment>
<sequence length="418" mass="44623">MTSVRESARPRTPADDENAEAGARLRSVRPAAVGLSSSRLTPSGRAVLGTGVAACAVGWGLGYAEALALGVAALAAVAFALVWTHPTPSVRARREIVPIRVARDETAQGVVVLHNTGTRTLRGMRAEDRVAGVPVFPVDLPPVPPGAEVRARYRLPTDQRGSVEVGPMLLVRGDPLGLARRVRECGSAETLLVRPRTVPLPVLPAGRTHHLEGPTSDTAEDGTLTFHSLREYVLGDDMRRVHWRSSARTGRLMVRRMIDVSLPTTTVVLDTGQDAYRDGAFETAVDVAASVAEAAARSHFPVRLLTGGGLLPLGDGHDPGADHVLDRLSLVSAESRHTLSDALDVLERLREGDTLVVVTGGELPLPGERLGRMRGRFDRMLVVRVGVSAAATTALGVPQLTVDLLDDLVPAWRREAMR</sequence>
<organism evidence="4 5">
    <name type="scientific">Streptodolium elevatio</name>
    <dbReference type="NCBI Taxonomy" id="3157996"/>
    <lineage>
        <taxon>Bacteria</taxon>
        <taxon>Bacillati</taxon>
        <taxon>Actinomycetota</taxon>
        <taxon>Actinomycetes</taxon>
        <taxon>Kitasatosporales</taxon>
        <taxon>Streptomycetaceae</taxon>
        <taxon>Streptodolium</taxon>
    </lineage>
</organism>
<keyword evidence="2" id="KW-0812">Transmembrane</keyword>
<dbReference type="PANTHER" id="PTHR34351:SF1">
    <property type="entry name" value="SLR1927 PROTEIN"/>
    <property type="match status" value="1"/>
</dbReference>
<feature type="transmembrane region" description="Helical" evidence="2">
    <location>
        <begin position="67"/>
        <end position="84"/>
    </location>
</feature>
<feature type="domain" description="DUF58" evidence="3">
    <location>
        <begin position="229"/>
        <end position="368"/>
    </location>
</feature>
<evidence type="ECO:0000256" key="2">
    <source>
        <dbReference type="SAM" id="Phobius"/>
    </source>
</evidence>
<keyword evidence="2" id="KW-1133">Transmembrane helix</keyword>
<feature type="compositionally biased region" description="Basic and acidic residues" evidence="1">
    <location>
        <begin position="1"/>
        <end position="14"/>
    </location>
</feature>
<dbReference type="Proteomes" id="UP001551482">
    <property type="component" value="Unassembled WGS sequence"/>
</dbReference>
<dbReference type="EMBL" id="JBEZFP010000001">
    <property type="protein sequence ID" value="MEU8131890.1"/>
    <property type="molecule type" value="Genomic_DNA"/>
</dbReference>
<dbReference type="PANTHER" id="PTHR34351">
    <property type="entry name" value="SLR1927 PROTEIN-RELATED"/>
    <property type="match status" value="1"/>
</dbReference>
<keyword evidence="2" id="KW-0472">Membrane</keyword>
<accession>A0ABV3D825</accession>
<protein>
    <submittedName>
        <fullName evidence="4">DUF58 domain-containing protein</fullName>
    </submittedName>
</protein>
<reference evidence="4 5" key="1">
    <citation type="submission" date="2024-06" db="EMBL/GenBank/DDBJ databases">
        <title>The Natural Products Discovery Center: Release of the First 8490 Sequenced Strains for Exploring Actinobacteria Biosynthetic Diversity.</title>
        <authorList>
            <person name="Kalkreuter E."/>
            <person name="Kautsar S.A."/>
            <person name="Yang D."/>
            <person name="Bader C.D."/>
            <person name="Teijaro C.N."/>
            <person name="Fluegel L."/>
            <person name="Davis C.M."/>
            <person name="Simpson J.R."/>
            <person name="Lauterbach L."/>
            <person name="Steele A.D."/>
            <person name="Gui C."/>
            <person name="Meng S."/>
            <person name="Li G."/>
            <person name="Viehrig K."/>
            <person name="Ye F."/>
            <person name="Su P."/>
            <person name="Kiefer A.F."/>
            <person name="Nichols A."/>
            <person name="Cepeda A.J."/>
            <person name="Yan W."/>
            <person name="Fan B."/>
            <person name="Jiang Y."/>
            <person name="Adhikari A."/>
            <person name="Zheng C.-J."/>
            <person name="Schuster L."/>
            <person name="Cowan T.M."/>
            <person name="Smanski M.J."/>
            <person name="Chevrette M.G."/>
            <person name="De Carvalho L.P.S."/>
            <person name="Shen B."/>
        </authorList>
    </citation>
    <scope>NUCLEOTIDE SEQUENCE [LARGE SCALE GENOMIC DNA]</scope>
    <source>
        <strain evidence="4 5">NPDC048946</strain>
    </source>
</reference>
<name>A0ABV3D825_9ACTN</name>
<evidence type="ECO:0000256" key="1">
    <source>
        <dbReference type="SAM" id="MobiDB-lite"/>
    </source>
</evidence>